<evidence type="ECO:0000313" key="1">
    <source>
        <dbReference type="EMBL" id="GFZ04535.1"/>
    </source>
</evidence>
<protein>
    <submittedName>
        <fullName evidence="1">Uncharacterized protein</fullName>
    </submittedName>
</protein>
<proteinExistence type="predicted"/>
<sequence>MKSRIDICSGPAAMKVAATIRQQQDPSCTTKAVRPAAGKCSLAGSLSSYRRRLDPDIRAVRRSFDVQVTFCPLTSLGSPPTVALIQTLASVCIEFRCKGPPSLLHSDSSVEVSAPTPEFVIVYFVRETERETPTTRENLPASLSAARFDGNGGGGGDVDIYVGEKWRCLRPRKLKTTTPSTGTVAGDVDLVRYHRVSLSVTVCVFVRKRVYSGGGGSVGRCDGDSDGGNGDENRGAGLGLGGKGSELGKWYWAWAGSGFGCNVKFHILVLKKK</sequence>
<keyword evidence="2" id="KW-1185">Reference proteome</keyword>
<evidence type="ECO:0000313" key="2">
    <source>
        <dbReference type="Proteomes" id="UP000585474"/>
    </source>
</evidence>
<comment type="caution">
    <text evidence="1">The sequence shown here is derived from an EMBL/GenBank/DDBJ whole genome shotgun (WGS) entry which is preliminary data.</text>
</comment>
<organism evidence="1 2">
    <name type="scientific">Actinidia rufa</name>
    <dbReference type="NCBI Taxonomy" id="165716"/>
    <lineage>
        <taxon>Eukaryota</taxon>
        <taxon>Viridiplantae</taxon>
        <taxon>Streptophyta</taxon>
        <taxon>Embryophyta</taxon>
        <taxon>Tracheophyta</taxon>
        <taxon>Spermatophyta</taxon>
        <taxon>Magnoliopsida</taxon>
        <taxon>eudicotyledons</taxon>
        <taxon>Gunneridae</taxon>
        <taxon>Pentapetalae</taxon>
        <taxon>asterids</taxon>
        <taxon>Ericales</taxon>
        <taxon>Actinidiaceae</taxon>
        <taxon>Actinidia</taxon>
    </lineage>
</organism>
<gene>
    <name evidence="1" type="ORF">Acr_17g0001070</name>
</gene>
<dbReference type="Proteomes" id="UP000585474">
    <property type="component" value="Unassembled WGS sequence"/>
</dbReference>
<name>A0A7J0G183_9ERIC</name>
<dbReference type="EMBL" id="BJWL01000017">
    <property type="protein sequence ID" value="GFZ04535.1"/>
    <property type="molecule type" value="Genomic_DNA"/>
</dbReference>
<dbReference type="AlphaFoldDB" id="A0A7J0G183"/>
<accession>A0A7J0G183</accession>
<reference evidence="1 2" key="1">
    <citation type="submission" date="2019-07" db="EMBL/GenBank/DDBJ databases">
        <title>De Novo Assembly of kiwifruit Actinidia rufa.</title>
        <authorList>
            <person name="Sugita-Konishi S."/>
            <person name="Sato K."/>
            <person name="Mori E."/>
            <person name="Abe Y."/>
            <person name="Kisaki G."/>
            <person name="Hamano K."/>
            <person name="Suezawa K."/>
            <person name="Otani M."/>
            <person name="Fukuda T."/>
            <person name="Manabe T."/>
            <person name="Gomi K."/>
            <person name="Tabuchi M."/>
            <person name="Akimitsu K."/>
            <person name="Kataoka I."/>
        </authorList>
    </citation>
    <scope>NUCLEOTIDE SEQUENCE [LARGE SCALE GENOMIC DNA]</scope>
    <source>
        <strain evidence="2">cv. Fuchu</strain>
    </source>
</reference>